<evidence type="ECO:0000256" key="1">
    <source>
        <dbReference type="SAM" id="MobiDB-lite"/>
    </source>
</evidence>
<keyword evidence="2" id="KW-0732">Signal</keyword>
<dbReference type="Gene3D" id="2.40.10.10">
    <property type="entry name" value="Trypsin-like serine proteases"/>
    <property type="match status" value="1"/>
</dbReference>
<accession>A0A9W2Z6Y8</accession>
<reference evidence="4" key="1">
    <citation type="submission" date="2025-08" db="UniProtKB">
        <authorList>
            <consortium name="RefSeq"/>
        </authorList>
    </citation>
    <scope>IDENTIFICATION</scope>
</reference>
<dbReference type="SUPFAM" id="SSF50494">
    <property type="entry name" value="Trypsin-like serine proteases"/>
    <property type="match status" value="1"/>
</dbReference>
<gene>
    <name evidence="4" type="primary">LOC106066858</name>
</gene>
<evidence type="ECO:0000313" key="4">
    <source>
        <dbReference type="RefSeq" id="XP_055870816.1"/>
    </source>
</evidence>
<dbReference type="AlphaFoldDB" id="A0A9W2Z6Y8"/>
<proteinExistence type="predicted"/>
<feature type="chain" id="PRO_5040793563" evidence="2">
    <location>
        <begin position="31"/>
        <end position="373"/>
    </location>
</feature>
<evidence type="ECO:0000256" key="2">
    <source>
        <dbReference type="SAM" id="SignalP"/>
    </source>
</evidence>
<dbReference type="InterPro" id="IPR043504">
    <property type="entry name" value="Peptidase_S1_PA_chymotrypsin"/>
</dbReference>
<feature type="region of interest" description="Disordered" evidence="1">
    <location>
        <begin position="107"/>
        <end position="137"/>
    </location>
</feature>
<keyword evidence="3" id="KW-1185">Reference proteome</keyword>
<evidence type="ECO:0000313" key="3">
    <source>
        <dbReference type="Proteomes" id="UP001165740"/>
    </source>
</evidence>
<feature type="signal peptide" evidence="2">
    <location>
        <begin position="1"/>
        <end position="30"/>
    </location>
</feature>
<name>A0A9W2Z6Y8_BIOGL</name>
<dbReference type="InterPro" id="IPR009003">
    <property type="entry name" value="Peptidase_S1_PA"/>
</dbReference>
<protein>
    <submittedName>
        <fullName evidence="4">Uncharacterized protein LOC106066858</fullName>
    </submittedName>
</protein>
<dbReference type="RefSeq" id="XP_055870816.1">
    <property type="nucleotide sequence ID" value="XM_056014841.1"/>
</dbReference>
<organism evidence="3 4">
    <name type="scientific">Biomphalaria glabrata</name>
    <name type="common">Bloodfluke planorb</name>
    <name type="synonym">Freshwater snail</name>
    <dbReference type="NCBI Taxonomy" id="6526"/>
    <lineage>
        <taxon>Eukaryota</taxon>
        <taxon>Metazoa</taxon>
        <taxon>Spiralia</taxon>
        <taxon>Lophotrochozoa</taxon>
        <taxon>Mollusca</taxon>
        <taxon>Gastropoda</taxon>
        <taxon>Heterobranchia</taxon>
        <taxon>Euthyneura</taxon>
        <taxon>Panpulmonata</taxon>
        <taxon>Hygrophila</taxon>
        <taxon>Lymnaeoidea</taxon>
        <taxon>Planorbidae</taxon>
        <taxon>Biomphalaria</taxon>
    </lineage>
</organism>
<dbReference type="OrthoDB" id="6147673at2759"/>
<dbReference type="Proteomes" id="UP001165740">
    <property type="component" value="Chromosome 16"/>
</dbReference>
<sequence length="373" mass="39920">MESNAKRKMIYFKVFLTVLGCYFLIESTESAQINTYVGQDGRSYYYSAVACESTSLVSYYLQNIRKSYTSRDEKQCCYLNVTRNSCCLSASGDCRCGPSVTCGVPTTTSTTTTTTTSTTSTTQTTTPTASTTTTTATTAKPQESLCSLQQRILNGAPLDNGCTYKGLANITLGNFTACHAVLTMATVNGTFKTTFLTTVSCQSIITAGNQFDLQIGELKLPLTSAVFNIINDTSDAVFLELNERFKSLLTLLKPCQSPACPYDVVNMLGKVNLTDCKLVSYGVTNATTFKSNGLNEVSVSMVPNGCKTVPSTSNGNKSLCFKSTSGSGVLCYGDAGAPVYCRAPFNSEWILVGVAQAVSSCGSSEFRVLHYPG</sequence>
<dbReference type="GeneID" id="106066858"/>